<evidence type="ECO:0000256" key="1">
    <source>
        <dbReference type="SAM" id="MobiDB-lite"/>
    </source>
</evidence>
<dbReference type="PANTHER" id="PTHR10622:SF12">
    <property type="entry name" value="HET DOMAIN-CONTAINING PROTEIN"/>
    <property type="match status" value="1"/>
</dbReference>
<sequence>MESIPESQSSNPVEDSQAEPDNRTIASIMNGSLVSRPPKKAVPIFSYTWMHYQPPPMPSCYDELPADWKKNTMCTEMEGLRGYAYLQIDTCFIANGPHVVPREDMDSIMYSWYENAAACLVYLRSVKYTDDVIEFNRQFKDDPWLTEPWALQEPLASRKIFFYSQEGRCFRGATKETLLLFLSEETGIVGEVLANYKLVKKACIAMRLSWAATRDDATVDVVHSLKGICGVSMARIPDESVPDAFRRLQLQLIQKYPGDLSIFAWKVKGEPDPPSRDTILADSLKDFASCFAVEVLPVNSPIRVYNACDESAVINIPRIDMGDHNYLLYLHCYESRSTLMPPEEQEPRFNPLDRAMAISVKYNLLTAKYQRADVTETQVWPGERLMRSFIVYTTGYLNAY</sequence>
<evidence type="ECO:0008006" key="4">
    <source>
        <dbReference type="Google" id="ProtNLM"/>
    </source>
</evidence>
<dbReference type="AlphaFoldDB" id="A0A5N6JGV6"/>
<organism evidence="2 3">
    <name type="scientific">Aspergillus minisclerotigenes</name>
    <dbReference type="NCBI Taxonomy" id="656917"/>
    <lineage>
        <taxon>Eukaryota</taxon>
        <taxon>Fungi</taxon>
        <taxon>Dikarya</taxon>
        <taxon>Ascomycota</taxon>
        <taxon>Pezizomycotina</taxon>
        <taxon>Eurotiomycetes</taxon>
        <taxon>Eurotiomycetidae</taxon>
        <taxon>Eurotiales</taxon>
        <taxon>Aspergillaceae</taxon>
        <taxon>Aspergillus</taxon>
        <taxon>Aspergillus subgen. Circumdati</taxon>
    </lineage>
</organism>
<dbReference type="PANTHER" id="PTHR10622">
    <property type="entry name" value="HET DOMAIN-CONTAINING PROTEIN"/>
    <property type="match status" value="1"/>
</dbReference>
<evidence type="ECO:0000313" key="3">
    <source>
        <dbReference type="Proteomes" id="UP000326289"/>
    </source>
</evidence>
<dbReference type="Proteomes" id="UP000326289">
    <property type="component" value="Unassembled WGS sequence"/>
</dbReference>
<protein>
    <recommendedName>
        <fullName evidence="4">Heterokaryon incompatibility domain-containing protein</fullName>
    </recommendedName>
</protein>
<feature type="region of interest" description="Disordered" evidence="1">
    <location>
        <begin position="1"/>
        <end position="22"/>
    </location>
</feature>
<evidence type="ECO:0000313" key="2">
    <source>
        <dbReference type="EMBL" id="KAB8277898.1"/>
    </source>
</evidence>
<proteinExistence type="predicted"/>
<reference evidence="2 3" key="1">
    <citation type="submission" date="2019-04" db="EMBL/GenBank/DDBJ databases">
        <title>Fungal friends and foes A comparative genomics study of 23 Aspergillus species from section Flavi.</title>
        <authorList>
            <consortium name="DOE Joint Genome Institute"/>
            <person name="Kjaerbolling I."/>
            <person name="Vesth T.C."/>
            <person name="Frisvad J.C."/>
            <person name="Nybo J.L."/>
            <person name="Theobald S."/>
            <person name="Kildgaard S."/>
            <person name="Petersen T.I."/>
            <person name="Kuo A."/>
            <person name="Sato A."/>
            <person name="Lyhne E.K."/>
            <person name="Kogle M.E."/>
            <person name="Wiebenga A."/>
            <person name="Kun R.S."/>
            <person name="Lubbers R.J."/>
            <person name="Makela M.R."/>
            <person name="Barry K."/>
            <person name="Chovatia M."/>
            <person name="Clum A."/>
            <person name="Daum C."/>
            <person name="Haridas S."/>
            <person name="He G."/>
            <person name="LaButti K."/>
            <person name="Lipzen A."/>
            <person name="Mondo S."/>
            <person name="Pangilinan J."/>
            <person name="Riley R."/>
            <person name="Salamov A."/>
            <person name="Simmons B.A."/>
            <person name="Magnuson J.K."/>
            <person name="Henrissat B."/>
            <person name="Mortensen U.H."/>
            <person name="Larsen T.O."/>
            <person name="De vries R.P."/>
            <person name="Grigoriev I.V."/>
            <person name="Machida M."/>
            <person name="Baker S.E."/>
            <person name="Andersen M.R."/>
        </authorList>
    </citation>
    <scope>NUCLEOTIDE SEQUENCE [LARGE SCALE GENOMIC DNA]</scope>
    <source>
        <strain evidence="2 3">CBS 117635</strain>
    </source>
</reference>
<gene>
    <name evidence="2" type="ORF">BDV30DRAFT_234308</name>
</gene>
<name>A0A5N6JGV6_9EURO</name>
<dbReference type="EMBL" id="ML732770">
    <property type="protein sequence ID" value="KAB8277898.1"/>
    <property type="molecule type" value="Genomic_DNA"/>
</dbReference>
<feature type="compositionally biased region" description="Polar residues" evidence="1">
    <location>
        <begin position="1"/>
        <end position="14"/>
    </location>
</feature>
<accession>A0A5N6JGV6</accession>
<keyword evidence="3" id="KW-1185">Reference proteome</keyword>